<evidence type="ECO:0000256" key="1">
    <source>
        <dbReference type="SAM" id="MobiDB-lite"/>
    </source>
</evidence>
<dbReference type="OrthoDB" id="2213137at2759"/>
<feature type="region of interest" description="Disordered" evidence="1">
    <location>
        <begin position="59"/>
        <end position="98"/>
    </location>
</feature>
<keyword evidence="3" id="KW-1185">Reference proteome</keyword>
<evidence type="ECO:0000313" key="2">
    <source>
        <dbReference type="EMBL" id="KIP03457.1"/>
    </source>
</evidence>
<gene>
    <name evidence="2" type="ORF">PHLGIDRAFT_121576</name>
</gene>
<dbReference type="EMBL" id="KN840615">
    <property type="protein sequence ID" value="KIP03457.1"/>
    <property type="molecule type" value="Genomic_DNA"/>
</dbReference>
<dbReference type="AlphaFoldDB" id="A0A0C3S1Y5"/>
<accession>A0A0C3S1Y5</accession>
<organism evidence="2 3">
    <name type="scientific">Phlebiopsis gigantea (strain 11061_1 CR5-6)</name>
    <name type="common">White-rot fungus</name>
    <name type="synonym">Peniophora gigantea</name>
    <dbReference type="NCBI Taxonomy" id="745531"/>
    <lineage>
        <taxon>Eukaryota</taxon>
        <taxon>Fungi</taxon>
        <taxon>Dikarya</taxon>
        <taxon>Basidiomycota</taxon>
        <taxon>Agaricomycotina</taxon>
        <taxon>Agaricomycetes</taxon>
        <taxon>Polyporales</taxon>
        <taxon>Phanerochaetaceae</taxon>
        <taxon>Phlebiopsis</taxon>
    </lineage>
</organism>
<dbReference type="Proteomes" id="UP000053257">
    <property type="component" value="Unassembled WGS sequence"/>
</dbReference>
<name>A0A0C3S1Y5_PHLG1</name>
<protein>
    <submittedName>
        <fullName evidence="2">Uncharacterized protein</fullName>
    </submittedName>
</protein>
<dbReference type="HOGENOM" id="CLU_2334372_0_0_1"/>
<evidence type="ECO:0000313" key="3">
    <source>
        <dbReference type="Proteomes" id="UP000053257"/>
    </source>
</evidence>
<sequence>MTFHVIRINSIYCIFQEFYTSSSTNIDDARGQDALVSLVGTIGTGLTWSGSIYASPLFGRGARKRHPHPPRAMTEPTPGPVIPPSEAKRAKEFVTTEY</sequence>
<reference evidence="2 3" key="1">
    <citation type="journal article" date="2014" name="PLoS Genet.">
        <title>Analysis of the Phlebiopsis gigantea genome, transcriptome and secretome provides insight into its pioneer colonization strategies of wood.</title>
        <authorList>
            <person name="Hori C."/>
            <person name="Ishida T."/>
            <person name="Igarashi K."/>
            <person name="Samejima M."/>
            <person name="Suzuki H."/>
            <person name="Master E."/>
            <person name="Ferreira P."/>
            <person name="Ruiz-Duenas F.J."/>
            <person name="Held B."/>
            <person name="Canessa P."/>
            <person name="Larrondo L.F."/>
            <person name="Schmoll M."/>
            <person name="Druzhinina I.S."/>
            <person name="Kubicek C.P."/>
            <person name="Gaskell J.A."/>
            <person name="Kersten P."/>
            <person name="St John F."/>
            <person name="Glasner J."/>
            <person name="Sabat G."/>
            <person name="Splinter BonDurant S."/>
            <person name="Syed K."/>
            <person name="Yadav J."/>
            <person name="Mgbeahuruike A.C."/>
            <person name="Kovalchuk A."/>
            <person name="Asiegbu F.O."/>
            <person name="Lackner G."/>
            <person name="Hoffmeister D."/>
            <person name="Rencoret J."/>
            <person name="Gutierrez A."/>
            <person name="Sun H."/>
            <person name="Lindquist E."/>
            <person name="Barry K."/>
            <person name="Riley R."/>
            <person name="Grigoriev I.V."/>
            <person name="Henrissat B."/>
            <person name="Kues U."/>
            <person name="Berka R.M."/>
            <person name="Martinez A.T."/>
            <person name="Covert S.F."/>
            <person name="Blanchette R.A."/>
            <person name="Cullen D."/>
        </authorList>
    </citation>
    <scope>NUCLEOTIDE SEQUENCE [LARGE SCALE GENOMIC DNA]</scope>
    <source>
        <strain evidence="2 3">11061_1 CR5-6</strain>
    </source>
</reference>
<proteinExistence type="predicted"/>
<feature type="compositionally biased region" description="Basic and acidic residues" evidence="1">
    <location>
        <begin position="86"/>
        <end position="98"/>
    </location>
</feature>